<dbReference type="AlphaFoldDB" id="A6KUU5"/>
<reference evidence="2" key="1">
    <citation type="submission" date="2005-06" db="EMBL/GenBank/DDBJ databases">
        <authorList>
            <person name="Mural R.J."/>
            <person name="Li P.W."/>
            <person name="Adams M.D."/>
            <person name="Amanatides P.G."/>
            <person name="Baden-Tillson H."/>
            <person name="Barnstead M."/>
            <person name="Chin S.H."/>
            <person name="Dew I."/>
            <person name="Evans C.A."/>
            <person name="Ferriera S."/>
            <person name="Flanigan M."/>
            <person name="Fosler C."/>
            <person name="Glodek A."/>
            <person name="Gu Z."/>
            <person name="Holt R.A."/>
            <person name="Jennings D."/>
            <person name="Kraft C.L."/>
            <person name="Lu F."/>
            <person name="Nguyen T."/>
            <person name="Nusskern D.R."/>
            <person name="Pfannkoch C.M."/>
            <person name="Sitter C."/>
            <person name="Sutton G.G."/>
            <person name="Venter J.C."/>
            <person name="Wang Z."/>
            <person name="Woodage T."/>
            <person name="Zheng X.H."/>
            <person name="Zhong F."/>
        </authorList>
    </citation>
    <scope>NUCLEOTIDE SEQUENCE [LARGE SCALE GENOMIC DNA]</scope>
    <source>
        <strain>BN</strain>
        <strain evidence="2">Sprague-Dawley</strain>
    </source>
</reference>
<evidence type="ECO:0000313" key="2">
    <source>
        <dbReference type="Proteomes" id="UP000234681"/>
    </source>
</evidence>
<gene>
    <name evidence="1" type="ORF">rCG_24971</name>
</gene>
<accession>A6KUU5</accession>
<dbReference type="EMBL" id="CH474416">
    <property type="protein sequence ID" value="EDL82691.1"/>
    <property type="molecule type" value="Genomic_DNA"/>
</dbReference>
<dbReference type="Proteomes" id="UP000234681">
    <property type="component" value="Unassembled WGS sequence"/>
</dbReference>
<sequence>MSSTHSRGCSCSSSTIQETQWFKD</sequence>
<organism evidence="1 2">
    <name type="scientific">Rattus norvegicus</name>
    <name type="common">Rat</name>
    <dbReference type="NCBI Taxonomy" id="10116"/>
    <lineage>
        <taxon>Eukaryota</taxon>
        <taxon>Metazoa</taxon>
        <taxon>Chordata</taxon>
        <taxon>Craniata</taxon>
        <taxon>Vertebrata</taxon>
        <taxon>Euteleostomi</taxon>
        <taxon>Mammalia</taxon>
        <taxon>Eutheria</taxon>
        <taxon>Euarchontoglires</taxon>
        <taxon>Glires</taxon>
        <taxon>Rodentia</taxon>
        <taxon>Myomorpha</taxon>
        <taxon>Muroidea</taxon>
        <taxon>Muridae</taxon>
        <taxon>Murinae</taxon>
        <taxon>Rattus</taxon>
    </lineage>
</organism>
<proteinExistence type="predicted"/>
<name>A6KUU5_RAT</name>
<protein>
    <submittedName>
        <fullName evidence="1">RCG24971</fullName>
    </submittedName>
</protein>
<evidence type="ECO:0000313" key="1">
    <source>
        <dbReference type="EMBL" id="EDL82691.1"/>
    </source>
</evidence>